<reference evidence="2" key="1">
    <citation type="submission" date="2020-10" db="EMBL/GenBank/DDBJ databases">
        <authorList>
            <person name="Gilroy R."/>
        </authorList>
    </citation>
    <scope>NUCLEOTIDE SEQUENCE</scope>
    <source>
        <strain evidence="2">G3-8215</strain>
    </source>
</reference>
<reference evidence="2" key="2">
    <citation type="journal article" date="2021" name="PeerJ">
        <title>Extensive microbial diversity within the chicken gut microbiome revealed by metagenomics and culture.</title>
        <authorList>
            <person name="Gilroy R."/>
            <person name="Ravi A."/>
            <person name="Getino M."/>
            <person name="Pursley I."/>
            <person name="Horton D.L."/>
            <person name="Alikhan N.F."/>
            <person name="Baker D."/>
            <person name="Gharbi K."/>
            <person name="Hall N."/>
            <person name="Watson M."/>
            <person name="Adriaenssens E.M."/>
            <person name="Foster-Nyarko E."/>
            <person name="Jarju S."/>
            <person name="Secka A."/>
            <person name="Antonio M."/>
            <person name="Oren A."/>
            <person name="Chaudhuri R.R."/>
            <person name="La Ragione R."/>
            <person name="Hildebrand F."/>
            <person name="Pallen M.J."/>
        </authorList>
    </citation>
    <scope>NUCLEOTIDE SEQUENCE</scope>
    <source>
        <strain evidence="2">G3-8215</strain>
    </source>
</reference>
<feature type="domain" description="DUF4384" evidence="1">
    <location>
        <begin position="150"/>
        <end position="212"/>
    </location>
</feature>
<protein>
    <submittedName>
        <fullName evidence="2">DUF4384 domain-containing protein</fullName>
    </submittedName>
</protein>
<dbReference type="Pfam" id="PF14326">
    <property type="entry name" value="DUF4384"/>
    <property type="match status" value="1"/>
</dbReference>
<dbReference type="AlphaFoldDB" id="A0A940DQJ6"/>
<dbReference type="EMBL" id="JADILV010000012">
    <property type="protein sequence ID" value="MBO8482837.1"/>
    <property type="molecule type" value="Genomic_DNA"/>
</dbReference>
<organism evidence="2 3">
    <name type="scientific">Candidatus Cryptobacteroides avicola</name>
    <dbReference type="NCBI Taxonomy" id="2840757"/>
    <lineage>
        <taxon>Bacteria</taxon>
        <taxon>Pseudomonadati</taxon>
        <taxon>Bacteroidota</taxon>
        <taxon>Bacteroidia</taxon>
        <taxon>Bacteroidales</taxon>
        <taxon>Candidatus Cryptobacteroides</taxon>
    </lineage>
</organism>
<evidence type="ECO:0000259" key="1">
    <source>
        <dbReference type="Pfam" id="PF14326"/>
    </source>
</evidence>
<evidence type="ECO:0000313" key="3">
    <source>
        <dbReference type="Proteomes" id="UP000725002"/>
    </source>
</evidence>
<dbReference type="InterPro" id="IPR025493">
    <property type="entry name" value="DUF4384"/>
</dbReference>
<comment type="caution">
    <text evidence="2">The sequence shown here is derived from an EMBL/GenBank/DDBJ whole genome shotgun (WGS) entry which is preliminary data.</text>
</comment>
<dbReference type="Proteomes" id="UP000725002">
    <property type="component" value="Unassembled WGS sequence"/>
</dbReference>
<sequence>MNLTAHRILICVVFAVFSGVICAGETVKVRNATGRWEVSGDITMAEAEERALNEAKKDALRKAGVMENVWSVFGQVTSESGSKFEEAFSSVSVLALNGLVNITDKKTEDIWDPVAKKLFKVVTVNANVSKSDIQEDKSYIMEVTGIEPVYKESEPFSCSIKVHGADSYIRFFWFGEDGASIIYPNSYEPDMVFKAGQTYSFPLTDSVEFSMEKINKSAEYEKVNIIIVATKKDFPFIGEPEYQSILTWIFNLPADQRTFYYNMTLIR</sequence>
<name>A0A940DQJ6_9BACT</name>
<proteinExistence type="predicted"/>
<gene>
    <name evidence="2" type="ORF">IAB75_01780</name>
</gene>
<evidence type="ECO:0000313" key="2">
    <source>
        <dbReference type="EMBL" id="MBO8482837.1"/>
    </source>
</evidence>
<accession>A0A940DQJ6</accession>